<name>A0AA48L673_9TREE</name>
<proteinExistence type="predicted"/>
<evidence type="ECO:0000256" key="2">
    <source>
        <dbReference type="SAM" id="Phobius"/>
    </source>
</evidence>
<gene>
    <name evidence="3" type="ORF">CcaverHIS019_0503520</name>
</gene>
<feature type="compositionally biased region" description="Polar residues" evidence="1">
    <location>
        <begin position="1"/>
        <end position="24"/>
    </location>
</feature>
<keyword evidence="2" id="KW-1133">Transmembrane helix</keyword>
<sequence>MSTITPIDLNTANGGSPVASSPQLKAQVRANGAYNGNTARSPAAVQHPTLQPAAHIESRSPSQSPRTLQRLSPEASLKPLSQLAATNPALSANPRTKAPQRGATIPPVQQRPTPSYYNLPNTGSSSGASSGSSRTVRAGARKRAGSNPRPPSSTSSEDTETDGDSDSTLMPGRMRHQHSKSQPDLTALRSRLAESWANQQQEERRLREEAQAHSLLSRRRSHGRNTPPIRPIPLAAAHPHAHSHRQSSTGFASALPQSALGLRHSPRASTVALSQLTPISSSPRTESSADDSPWSLRGITLPHGGMTGSEDADDDLESTDSPSSGSLSFSPKLRRRQRQNDKRAGSGSSGGPGPVLGLFLEPNSADERGLQSLVDLRPESIEARLRRSSLLNFRLLAVVPALWGISVLTHALITGALWHDVWPWGVDMSRESVERLVQGLHVYEGIERPVHRGDMALAIAWAVVTAHFCFCLTTGLTHRWRSYYSLPSTVTRLVSLQCLCWPATYTTLWVLGPRRPLLAWVVIGVTTGWSRTVQMWVTSNVVVDDDGGDVTPGPRRSPPLRPPPPPSHVTGWRKFTYGRRWDWDAVAREVGWKVGALLLVTCAWLFWRVDGIPTFGNV</sequence>
<dbReference type="Pfam" id="PF12326">
    <property type="entry name" value="EOS1"/>
    <property type="match status" value="1"/>
</dbReference>
<evidence type="ECO:0000256" key="1">
    <source>
        <dbReference type="SAM" id="MobiDB-lite"/>
    </source>
</evidence>
<dbReference type="PANTHER" id="PTHR28147:SF1">
    <property type="entry name" value="N-GLYCOSYLATION PROTEIN EOS1"/>
    <property type="match status" value="1"/>
</dbReference>
<dbReference type="AlphaFoldDB" id="A0AA48L673"/>
<dbReference type="Proteomes" id="UP001233271">
    <property type="component" value="Chromosome 5"/>
</dbReference>
<dbReference type="KEGG" id="ccac:CcaHIS019_0503520"/>
<feature type="compositionally biased region" description="Polar residues" evidence="1">
    <location>
        <begin position="274"/>
        <end position="286"/>
    </location>
</feature>
<protein>
    <recommendedName>
        <fullName evidence="5">N-glycosylation protein EOS1</fullName>
    </recommendedName>
</protein>
<dbReference type="GO" id="GO:0006487">
    <property type="term" value="P:protein N-linked glycosylation"/>
    <property type="evidence" value="ECO:0007669"/>
    <property type="project" value="TreeGrafter"/>
</dbReference>
<feature type="transmembrane region" description="Helical" evidence="2">
    <location>
        <begin position="455"/>
        <end position="476"/>
    </location>
</feature>
<dbReference type="GeneID" id="85496594"/>
<feature type="compositionally biased region" description="Low complexity" evidence="1">
    <location>
        <begin position="319"/>
        <end position="330"/>
    </location>
</feature>
<feature type="compositionally biased region" description="Polar residues" evidence="1">
    <location>
        <begin position="83"/>
        <end position="94"/>
    </location>
</feature>
<keyword evidence="2" id="KW-0812">Transmembrane</keyword>
<accession>A0AA48L673</accession>
<dbReference type="RefSeq" id="XP_060457989.1">
    <property type="nucleotide sequence ID" value="XM_060601502.1"/>
</dbReference>
<evidence type="ECO:0008006" key="5">
    <source>
        <dbReference type="Google" id="ProtNLM"/>
    </source>
</evidence>
<feature type="compositionally biased region" description="Basic and acidic residues" evidence="1">
    <location>
        <begin position="201"/>
        <end position="211"/>
    </location>
</feature>
<dbReference type="GO" id="GO:0034599">
    <property type="term" value="P:cellular response to oxidative stress"/>
    <property type="evidence" value="ECO:0007669"/>
    <property type="project" value="InterPro"/>
</dbReference>
<keyword evidence="2" id="KW-0472">Membrane</keyword>
<feature type="compositionally biased region" description="Polar residues" evidence="1">
    <location>
        <begin position="59"/>
        <end position="70"/>
    </location>
</feature>
<feature type="region of interest" description="Disordered" evidence="1">
    <location>
        <begin position="1"/>
        <end position="252"/>
    </location>
</feature>
<dbReference type="InterPro" id="IPR021100">
    <property type="entry name" value="N-glycosylation_EOS1"/>
</dbReference>
<feature type="region of interest" description="Disordered" evidence="1">
    <location>
        <begin position="544"/>
        <end position="568"/>
    </location>
</feature>
<keyword evidence="4" id="KW-1185">Reference proteome</keyword>
<feature type="compositionally biased region" description="Pro residues" evidence="1">
    <location>
        <begin position="555"/>
        <end position="567"/>
    </location>
</feature>
<organism evidence="3 4">
    <name type="scientific">Cutaneotrichosporon cavernicola</name>
    <dbReference type="NCBI Taxonomy" id="279322"/>
    <lineage>
        <taxon>Eukaryota</taxon>
        <taxon>Fungi</taxon>
        <taxon>Dikarya</taxon>
        <taxon>Basidiomycota</taxon>
        <taxon>Agaricomycotina</taxon>
        <taxon>Tremellomycetes</taxon>
        <taxon>Trichosporonales</taxon>
        <taxon>Trichosporonaceae</taxon>
        <taxon>Cutaneotrichosporon</taxon>
    </lineage>
</organism>
<dbReference type="PANTHER" id="PTHR28147">
    <property type="entry name" value="N-GLYCOSYLATION PROTEIN EOS1"/>
    <property type="match status" value="1"/>
</dbReference>
<evidence type="ECO:0000313" key="4">
    <source>
        <dbReference type="Proteomes" id="UP001233271"/>
    </source>
</evidence>
<feature type="compositionally biased region" description="Low complexity" evidence="1">
    <location>
        <begin position="122"/>
        <end position="138"/>
    </location>
</feature>
<feature type="compositionally biased region" description="Polar residues" evidence="1">
    <location>
        <begin position="110"/>
        <end position="121"/>
    </location>
</feature>
<feature type="transmembrane region" description="Helical" evidence="2">
    <location>
        <begin position="395"/>
        <end position="418"/>
    </location>
</feature>
<feature type="region of interest" description="Disordered" evidence="1">
    <location>
        <begin position="274"/>
        <end position="361"/>
    </location>
</feature>
<dbReference type="EMBL" id="AP028216">
    <property type="protein sequence ID" value="BEI92724.1"/>
    <property type="molecule type" value="Genomic_DNA"/>
</dbReference>
<feature type="transmembrane region" description="Helical" evidence="2">
    <location>
        <begin position="590"/>
        <end position="607"/>
    </location>
</feature>
<dbReference type="GO" id="GO:0005789">
    <property type="term" value="C:endoplasmic reticulum membrane"/>
    <property type="evidence" value="ECO:0007669"/>
    <property type="project" value="InterPro"/>
</dbReference>
<evidence type="ECO:0000313" key="3">
    <source>
        <dbReference type="EMBL" id="BEI92724.1"/>
    </source>
</evidence>
<reference evidence="3" key="1">
    <citation type="journal article" date="2023" name="BMC Genomics">
        <title>Chromosome-level genome assemblies of Cutaneotrichosporon spp. (Trichosporonales, Basidiomycota) reveal imbalanced evolution between nucleotide sequences and chromosome synteny.</title>
        <authorList>
            <person name="Kobayashi Y."/>
            <person name="Kayamori A."/>
            <person name="Aoki K."/>
            <person name="Shiwa Y."/>
            <person name="Matsutani M."/>
            <person name="Fujita N."/>
            <person name="Sugita T."/>
            <person name="Iwasaki W."/>
            <person name="Tanaka N."/>
            <person name="Takashima M."/>
        </authorList>
    </citation>
    <scope>NUCLEOTIDE SEQUENCE</scope>
    <source>
        <strain evidence="3">HIS019</strain>
    </source>
</reference>